<feature type="chain" id="PRO_5041413479" evidence="1">
    <location>
        <begin position="29"/>
        <end position="71"/>
    </location>
</feature>
<keyword evidence="1" id="KW-0732">Signal</keyword>
<sequence length="71" mass="8105">MAGRRGIPVLLSALQLLCFLLIPASTRGTQHLYRCNDQDDHGPRCRQPRRPPVVLSKYALLCTEDMTVWRV</sequence>
<evidence type="ECO:0000313" key="3">
    <source>
        <dbReference type="Proteomes" id="UP001174136"/>
    </source>
</evidence>
<dbReference type="EMBL" id="JAOPHQ010003442">
    <property type="protein sequence ID" value="KAK0143039.1"/>
    <property type="molecule type" value="Genomic_DNA"/>
</dbReference>
<name>A0AA47MMI7_MERPO</name>
<feature type="signal peptide" evidence="1">
    <location>
        <begin position="1"/>
        <end position="28"/>
    </location>
</feature>
<dbReference type="Proteomes" id="UP001174136">
    <property type="component" value="Unassembled WGS sequence"/>
</dbReference>
<evidence type="ECO:0000313" key="2">
    <source>
        <dbReference type="EMBL" id="KAK0143039.1"/>
    </source>
</evidence>
<dbReference type="AlphaFoldDB" id="A0AA47MMI7"/>
<accession>A0AA47MMI7</accession>
<gene>
    <name evidence="2" type="ORF">N1851_018842</name>
</gene>
<protein>
    <submittedName>
        <fullName evidence="2">Uncharacterized protein</fullName>
    </submittedName>
</protein>
<evidence type="ECO:0000256" key="1">
    <source>
        <dbReference type="SAM" id="SignalP"/>
    </source>
</evidence>
<comment type="caution">
    <text evidence="2">The sequence shown here is derived from an EMBL/GenBank/DDBJ whole genome shotgun (WGS) entry which is preliminary data.</text>
</comment>
<proteinExistence type="predicted"/>
<organism evidence="2 3">
    <name type="scientific">Merluccius polli</name>
    <name type="common">Benguela hake</name>
    <name type="synonym">Merluccius cadenati</name>
    <dbReference type="NCBI Taxonomy" id="89951"/>
    <lineage>
        <taxon>Eukaryota</taxon>
        <taxon>Metazoa</taxon>
        <taxon>Chordata</taxon>
        <taxon>Craniata</taxon>
        <taxon>Vertebrata</taxon>
        <taxon>Euteleostomi</taxon>
        <taxon>Actinopterygii</taxon>
        <taxon>Neopterygii</taxon>
        <taxon>Teleostei</taxon>
        <taxon>Neoteleostei</taxon>
        <taxon>Acanthomorphata</taxon>
        <taxon>Zeiogadaria</taxon>
        <taxon>Gadariae</taxon>
        <taxon>Gadiformes</taxon>
        <taxon>Gadoidei</taxon>
        <taxon>Merlucciidae</taxon>
        <taxon>Merluccius</taxon>
    </lineage>
</organism>
<keyword evidence="3" id="KW-1185">Reference proteome</keyword>
<reference evidence="2" key="1">
    <citation type="journal article" date="2023" name="Front. Mar. Sci.">
        <title>A new Merluccius polli reference genome to investigate the effects of global change in West African waters.</title>
        <authorList>
            <person name="Mateo J.L."/>
            <person name="Blanco-Fernandez C."/>
            <person name="Garcia-Vazquez E."/>
            <person name="Machado-Schiaffino G."/>
        </authorList>
    </citation>
    <scope>NUCLEOTIDE SEQUENCE</scope>
    <source>
        <strain evidence="2">C29</strain>
        <tissue evidence="2">Fin</tissue>
    </source>
</reference>